<proteinExistence type="predicted"/>
<dbReference type="EMBL" id="BMEM01000008">
    <property type="protein sequence ID" value="GGF60572.1"/>
    <property type="molecule type" value="Genomic_DNA"/>
</dbReference>
<reference evidence="1" key="2">
    <citation type="submission" date="2020-09" db="EMBL/GenBank/DDBJ databases">
        <authorList>
            <person name="Sun Q."/>
            <person name="Zhou Y."/>
        </authorList>
    </citation>
    <scope>NUCLEOTIDE SEQUENCE</scope>
    <source>
        <strain evidence="1">CGMCC 1.12160</strain>
    </source>
</reference>
<protein>
    <submittedName>
        <fullName evidence="1">Uncharacterized protein</fullName>
    </submittedName>
</protein>
<organism evidence="1 2">
    <name type="scientific">Ornithinimicrobium tianjinense</name>
    <dbReference type="NCBI Taxonomy" id="1195761"/>
    <lineage>
        <taxon>Bacteria</taxon>
        <taxon>Bacillati</taxon>
        <taxon>Actinomycetota</taxon>
        <taxon>Actinomycetes</taxon>
        <taxon>Micrococcales</taxon>
        <taxon>Ornithinimicrobiaceae</taxon>
        <taxon>Ornithinimicrobium</taxon>
    </lineage>
</organism>
<reference evidence="1" key="1">
    <citation type="journal article" date="2014" name="Int. J. Syst. Evol. Microbiol.">
        <title>Complete genome sequence of Corynebacterium casei LMG S-19264T (=DSM 44701T), isolated from a smear-ripened cheese.</title>
        <authorList>
            <consortium name="US DOE Joint Genome Institute (JGI-PGF)"/>
            <person name="Walter F."/>
            <person name="Albersmeier A."/>
            <person name="Kalinowski J."/>
            <person name="Ruckert C."/>
        </authorList>
    </citation>
    <scope>NUCLEOTIDE SEQUENCE</scope>
    <source>
        <strain evidence="1">CGMCC 1.12160</strain>
    </source>
</reference>
<name>A0A917BYP5_9MICO</name>
<evidence type="ECO:0000313" key="2">
    <source>
        <dbReference type="Proteomes" id="UP000605670"/>
    </source>
</evidence>
<gene>
    <name evidence="1" type="ORF">GCM10011366_30550</name>
</gene>
<accession>A0A917BYP5</accession>
<dbReference type="AlphaFoldDB" id="A0A917BYP5"/>
<dbReference type="Proteomes" id="UP000605670">
    <property type="component" value="Unassembled WGS sequence"/>
</dbReference>
<keyword evidence="2" id="KW-1185">Reference proteome</keyword>
<sequence length="161" mass="17287">MPWNRDLPTLEDEMGNVYVDPHEDVVNPPPAGGPPPFVMTVQDAAGAFQRQDPGIHTKACAPAGRQFCRPLVEGVVIQCSTATTAEDHPLTVVTSKDMSFLDVAAHAPAREHGHRYVVGDVDRHRGMPATAAQAPHRSELARLDESEAFCNGVIGHASTYG</sequence>
<comment type="caution">
    <text evidence="1">The sequence shown here is derived from an EMBL/GenBank/DDBJ whole genome shotgun (WGS) entry which is preliminary data.</text>
</comment>
<evidence type="ECO:0000313" key="1">
    <source>
        <dbReference type="EMBL" id="GGF60572.1"/>
    </source>
</evidence>